<sequence length="217" mass="24244">MNAIADTGLRRGAPVKRAVSIEALIGWAFQREFASVDFDQVNTARDPSPNVGMEYIILKRAELGCRVDGGGRSDPHPDADAVADALSVLPEGVGGRAMALRIAELARLGQSHDWGNDTRLSCRPRAWRRCKHGEFAETEPCGEVKYLSRGRVRRVELRVCPVVYYGHSTQVATLRKSYMLWVMALRDLRDTFRIYGGLTSHEVTAELPPLQPWREIV</sequence>
<reference evidence="1 2" key="1">
    <citation type="journal article" date="2015" name="Antonie Van Leeuwenhoek">
        <title>Pseudooceanicola atlanticus gen. nov. sp. nov., isolated from surface seawater of the Atlantic Ocean and reclassification of Oceanicola batsensis, Oceanicola marinus, Oceanicola nitratireducens, Oceanicola nanhaiensis, Oceanicola antarcticus and Oceanicola flagellatus, as Pseudooceanicola batsensis comb. nov., Pseudooceanicola marinus comb. nov., Pseudooceanicola nitratireducens comb. nov., Pseudooceanicola nanhaiensis comb. nov., Pseudooceanicola antarcticus comb. nov., and Pseudooceanicola flagellatus comb. nov.</title>
        <authorList>
            <person name="Lai Q."/>
            <person name="Li G."/>
            <person name="Liu X."/>
            <person name="Du Y."/>
            <person name="Sun F."/>
            <person name="Shao Z."/>
        </authorList>
    </citation>
    <scope>NUCLEOTIDE SEQUENCE [LARGE SCALE GENOMIC DNA]</scope>
    <source>
        <strain evidence="1 2">22II-s11g</strain>
    </source>
</reference>
<dbReference type="RefSeq" id="WP_043752293.1">
    <property type="nucleotide sequence ID" value="NZ_AQQX01000010.1"/>
</dbReference>
<dbReference type="Proteomes" id="UP000030004">
    <property type="component" value="Unassembled WGS sequence"/>
</dbReference>
<keyword evidence="2" id="KW-1185">Reference proteome</keyword>
<organism evidence="1 2">
    <name type="scientific">Pseudooceanicola atlanticus</name>
    <dbReference type="NCBI Taxonomy" id="1461694"/>
    <lineage>
        <taxon>Bacteria</taxon>
        <taxon>Pseudomonadati</taxon>
        <taxon>Pseudomonadota</taxon>
        <taxon>Alphaproteobacteria</taxon>
        <taxon>Rhodobacterales</taxon>
        <taxon>Paracoccaceae</taxon>
        <taxon>Pseudooceanicola</taxon>
    </lineage>
</organism>
<comment type="caution">
    <text evidence="1">The sequence shown here is derived from an EMBL/GenBank/DDBJ whole genome shotgun (WGS) entry which is preliminary data.</text>
</comment>
<evidence type="ECO:0000313" key="2">
    <source>
        <dbReference type="Proteomes" id="UP000030004"/>
    </source>
</evidence>
<dbReference type="AlphaFoldDB" id="A0A0A0EBI0"/>
<accession>A0A0A0EBI0</accession>
<dbReference type="EMBL" id="AQQX01000010">
    <property type="protein sequence ID" value="KGM47448.1"/>
    <property type="molecule type" value="Genomic_DNA"/>
</dbReference>
<protein>
    <submittedName>
        <fullName evidence="1">Uncharacterized protein</fullName>
    </submittedName>
</protein>
<dbReference type="OrthoDB" id="7652971at2"/>
<gene>
    <name evidence="1" type="ORF">ATO9_17615</name>
</gene>
<dbReference type="eggNOG" id="ENOG5032CGN">
    <property type="taxonomic scope" value="Bacteria"/>
</dbReference>
<evidence type="ECO:0000313" key="1">
    <source>
        <dbReference type="EMBL" id="KGM47448.1"/>
    </source>
</evidence>
<proteinExistence type="predicted"/>
<name>A0A0A0EBI0_9RHOB</name>